<sequence length="289" mass="31642">MPPPQLARWMAGAARPPPPTPPLGHRLPRPRPPPPHRTTLFWPSSSLPPLWIRQSLRFSSRIQPPFSQIRRPVCYTGHARRWRWYCVGGGEGGTPPRRRCPCHLPASSATPSPRSASPLRNMQYGAGSLAIVAVQLGGARNAVQCSRGCSLGRSLCKRMQKSSSRLAKMQFGRLHGQPHHIQLARAVRTDGEHVPCGWRARAVRWARACSALSVTPMQDPMDSVGSREIELLCSDMAVSRPPSLSRRACSGEILFVYDPWPSILAPRRPPASTAGSTPARPAPPSSAPR</sequence>
<dbReference type="Proteomes" id="UP000015106">
    <property type="component" value="Chromosome 2"/>
</dbReference>
<evidence type="ECO:0000313" key="2">
    <source>
        <dbReference type="EnsemblPlants" id="TuG1812G0200002388.01.T01.cds397790"/>
    </source>
</evidence>
<feature type="region of interest" description="Disordered" evidence="1">
    <location>
        <begin position="1"/>
        <end position="35"/>
    </location>
</feature>
<feature type="region of interest" description="Disordered" evidence="1">
    <location>
        <begin position="266"/>
        <end position="289"/>
    </location>
</feature>
<protein>
    <submittedName>
        <fullName evidence="2">Uncharacterized protein</fullName>
    </submittedName>
</protein>
<feature type="compositionally biased region" description="Pro residues" evidence="1">
    <location>
        <begin position="280"/>
        <end position="289"/>
    </location>
</feature>
<organism evidence="2 3">
    <name type="scientific">Triticum urartu</name>
    <name type="common">Red wild einkorn</name>
    <name type="synonym">Crithodium urartu</name>
    <dbReference type="NCBI Taxonomy" id="4572"/>
    <lineage>
        <taxon>Eukaryota</taxon>
        <taxon>Viridiplantae</taxon>
        <taxon>Streptophyta</taxon>
        <taxon>Embryophyta</taxon>
        <taxon>Tracheophyta</taxon>
        <taxon>Spermatophyta</taxon>
        <taxon>Magnoliopsida</taxon>
        <taxon>Liliopsida</taxon>
        <taxon>Poales</taxon>
        <taxon>Poaceae</taxon>
        <taxon>BOP clade</taxon>
        <taxon>Pooideae</taxon>
        <taxon>Triticodae</taxon>
        <taxon>Triticeae</taxon>
        <taxon>Triticinae</taxon>
        <taxon>Triticum</taxon>
    </lineage>
</organism>
<name>A0A8R7TG86_TRIUA</name>
<reference evidence="2" key="2">
    <citation type="submission" date="2018-03" db="EMBL/GenBank/DDBJ databases">
        <title>The Triticum urartu genome reveals the dynamic nature of wheat genome evolution.</title>
        <authorList>
            <person name="Ling H."/>
            <person name="Ma B."/>
            <person name="Shi X."/>
            <person name="Liu H."/>
            <person name="Dong L."/>
            <person name="Sun H."/>
            <person name="Cao Y."/>
            <person name="Gao Q."/>
            <person name="Zheng S."/>
            <person name="Li Y."/>
            <person name="Yu Y."/>
            <person name="Du H."/>
            <person name="Qi M."/>
            <person name="Li Y."/>
            <person name="Yu H."/>
            <person name="Cui Y."/>
            <person name="Wang N."/>
            <person name="Chen C."/>
            <person name="Wu H."/>
            <person name="Zhao Y."/>
            <person name="Zhang J."/>
            <person name="Li Y."/>
            <person name="Zhou W."/>
            <person name="Zhang B."/>
            <person name="Hu W."/>
            <person name="Eijk M."/>
            <person name="Tang J."/>
            <person name="Witsenboer H."/>
            <person name="Zhao S."/>
            <person name="Li Z."/>
            <person name="Zhang A."/>
            <person name="Wang D."/>
            <person name="Liang C."/>
        </authorList>
    </citation>
    <scope>NUCLEOTIDE SEQUENCE [LARGE SCALE GENOMIC DNA]</scope>
    <source>
        <strain evidence="2">cv. G1812</strain>
    </source>
</reference>
<dbReference type="GeneID" id="125541464"/>
<evidence type="ECO:0000313" key="3">
    <source>
        <dbReference type="Proteomes" id="UP000015106"/>
    </source>
</evidence>
<dbReference type="AlphaFoldDB" id="A0A8R7TG86"/>
<gene>
    <name evidence="2" type="primary">LOC125541464</name>
</gene>
<keyword evidence="3" id="KW-1185">Reference proteome</keyword>
<dbReference type="KEGG" id="tua:125541464"/>
<evidence type="ECO:0000256" key="1">
    <source>
        <dbReference type="SAM" id="MobiDB-lite"/>
    </source>
</evidence>
<reference evidence="2" key="3">
    <citation type="submission" date="2022-06" db="UniProtKB">
        <authorList>
            <consortium name="EnsemblPlants"/>
        </authorList>
    </citation>
    <scope>IDENTIFICATION</scope>
</reference>
<dbReference type="Gramene" id="TuG1812G0200002388.01.T01">
    <property type="protein sequence ID" value="TuG1812G0200002388.01.T01.cds397790"/>
    <property type="gene ID" value="TuG1812G0200002388.01"/>
</dbReference>
<dbReference type="RefSeq" id="XP_048560831.1">
    <property type="nucleotide sequence ID" value="XM_048704874.1"/>
</dbReference>
<reference evidence="3" key="1">
    <citation type="journal article" date="2013" name="Nature">
        <title>Draft genome of the wheat A-genome progenitor Triticum urartu.</title>
        <authorList>
            <person name="Ling H.Q."/>
            <person name="Zhao S."/>
            <person name="Liu D."/>
            <person name="Wang J."/>
            <person name="Sun H."/>
            <person name="Zhang C."/>
            <person name="Fan H."/>
            <person name="Li D."/>
            <person name="Dong L."/>
            <person name="Tao Y."/>
            <person name="Gao C."/>
            <person name="Wu H."/>
            <person name="Li Y."/>
            <person name="Cui Y."/>
            <person name="Guo X."/>
            <person name="Zheng S."/>
            <person name="Wang B."/>
            <person name="Yu K."/>
            <person name="Liang Q."/>
            <person name="Yang W."/>
            <person name="Lou X."/>
            <person name="Chen J."/>
            <person name="Feng M."/>
            <person name="Jian J."/>
            <person name="Zhang X."/>
            <person name="Luo G."/>
            <person name="Jiang Y."/>
            <person name="Liu J."/>
            <person name="Wang Z."/>
            <person name="Sha Y."/>
            <person name="Zhang B."/>
            <person name="Wu H."/>
            <person name="Tang D."/>
            <person name="Shen Q."/>
            <person name="Xue P."/>
            <person name="Zou S."/>
            <person name="Wang X."/>
            <person name="Liu X."/>
            <person name="Wang F."/>
            <person name="Yang Y."/>
            <person name="An X."/>
            <person name="Dong Z."/>
            <person name="Zhang K."/>
            <person name="Zhang X."/>
            <person name="Luo M.C."/>
            <person name="Dvorak J."/>
            <person name="Tong Y."/>
            <person name="Wang J."/>
            <person name="Yang H."/>
            <person name="Li Z."/>
            <person name="Wang D."/>
            <person name="Zhang A."/>
            <person name="Wang J."/>
        </authorList>
    </citation>
    <scope>NUCLEOTIDE SEQUENCE</scope>
    <source>
        <strain evidence="3">cv. G1812</strain>
    </source>
</reference>
<dbReference type="EnsemblPlants" id="TuG1812G0200002388.01.T01">
    <property type="protein sequence ID" value="TuG1812G0200002388.01.T01.cds397790"/>
    <property type="gene ID" value="TuG1812G0200002388.01"/>
</dbReference>
<proteinExistence type="predicted"/>
<feature type="compositionally biased region" description="Low complexity" evidence="1">
    <location>
        <begin position="270"/>
        <end position="279"/>
    </location>
</feature>
<accession>A0A8R7TG86</accession>